<dbReference type="GO" id="GO:0051315">
    <property type="term" value="P:attachment of mitotic spindle microtubules to kinetochore"/>
    <property type="evidence" value="ECO:0007669"/>
    <property type="project" value="TreeGrafter"/>
</dbReference>
<accession>A0A9K3KRP1</accession>
<dbReference type="Proteomes" id="UP000693970">
    <property type="component" value="Unassembled WGS sequence"/>
</dbReference>
<proteinExistence type="predicted"/>
<dbReference type="GO" id="GO:0007052">
    <property type="term" value="P:mitotic spindle organization"/>
    <property type="evidence" value="ECO:0007669"/>
    <property type="project" value="TreeGrafter"/>
</dbReference>
<feature type="coiled-coil region" evidence="4">
    <location>
        <begin position="166"/>
        <end position="200"/>
    </location>
</feature>
<keyword evidence="3" id="KW-0539">Nucleus</keyword>
<feature type="domain" description="Nuf2 DHR10-like" evidence="6">
    <location>
        <begin position="282"/>
        <end position="395"/>
    </location>
</feature>
<dbReference type="GO" id="GO:0005634">
    <property type="term" value="C:nucleus"/>
    <property type="evidence" value="ECO:0007669"/>
    <property type="project" value="UniProtKB-SubCell"/>
</dbReference>
<reference evidence="7" key="1">
    <citation type="journal article" date="2021" name="Sci. Rep.">
        <title>Diploid genomic architecture of Nitzschia inconspicua, an elite biomass production diatom.</title>
        <authorList>
            <person name="Oliver A."/>
            <person name="Podell S."/>
            <person name="Pinowska A."/>
            <person name="Traller J.C."/>
            <person name="Smith S.R."/>
            <person name="McClure R."/>
            <person name="Beliaev A."/>
            <person name="Bohutskyi P."/>
            <person name="Hill E.A."/>
            <person name="Rabines A."/>
            <person name="Zheng H."/>
            <person name="Allen L.Z."/>
            <person name="Kuo A."/>
            <person name="Grigoriev I.V."/>
            <person name="Allen A.E."/>
            <person name="Hazlebeck D."/>
            <person name="Allen E.E."/>
        </authorList>
    </citation>
    <scope>NUCLEOTIDE SEQUENCE</scope>
    <source>
        <strain evidence="7">Hildebrandi</strain>
    </source>
</reference>
<dbReference type="EMBL" id="JAGRRH010000020">
    <property type="protein sequence ID" value="KAG7348039.1"/>
    <property type="molecule type" value="Genomic_DNA"/>
</dbReference>
<reference evidence="7" key="2">
    <citation type="submission" date="2021-04" db="EMBL/GenBank/DDBJ databases">
        <authorList>
            <person name="Podell S."/>
        </authorList>
    </citation>
    <scope>NUCLEOTIDE SEQUENCE</scope>
    <source>
        <strain evidence="7">Hildebrandi</strain>
    </source>
</reference>
<dbReference type="PANTHER" id="PTHR21650">
    <property type="entry name" value="MEMBRALIN/KINETOCHORE PROTEIN NUF2"/>
    <property type="match status" value="1"/>
</dbReference>
<evidence type="ECO:0000259" key="5">
    <source>
        <dbReference type="Pfam" id="PF03800"/>
    </source>
</evidence>
<dbReference type="AlphaFoldDB" id="A0A9K3KRP1"/>
<dbReference type="InterPro" id="IPR041112">
    <property type="entry name" value="Nuf2_DHR10-like"/>
</dbReference>
<dbReference type="Pfam" id="PF03800">
    <property type="entry name" value="Nuf2"/>
    <property type="match status" value="1"/>
</dbReference>
<comment type="subcellular location">
    <subcellularLocation>
        <location evidence="1">Nucleus</location>
    </subcellularLocation>
</comment>
<dbReference type="Pfam" id="PF18595">
    <property type="entry name" value="Nuf2_DHR10-like"/>
    <property type="match status" value="1"/>
</dbReference>
<dbReference type="GO" id="GO:0031262">
    <property type="term" value="C:Ndc80 complex"/>
    <property type="evidence" value="ECO:0007669"/>
    <property type="project" value="InterPro"/>
</dbReference>
<evidence type="ECO:0000256" key="1">
    <source>
        <dbReference type="ARBA" id="ARBA00004123"/>
    </source>
</evidence>
<feature type="domain" description="Kinetochore protein Nuf2 N-terminal" evidence="5">
    <location>
        <begin position="25"/>
        <end position="163"/>
    </location>
</feature>
<keyword evidence="2 4" id="KW-0175">Coiled coil</keyword>
<name>A0A9K3KRP1_9STRA</name>
<evidence type="ECO:0000256" key="2">
    <source>
        <dbReference type="ARBA" id="ARBA00023054"/>
    </source>
</evidence>
<gene>
    <name evidence="7" type="ORF">IV203_016744</name>
</gene>
<evidence type="ECO:0000313" key="8">
    <source>
        <dbReference type="Proteomes" id="UP000693970"/>
    </source>
</evidence>
<dbReference type="InterPro" id="IPR005549">
    <property type="entry name" value="Kinetochore_Nuf2_N"/>
</dbReference>
<comment type="caution">
    <text evidence="7">The sequence shown here is derived from an EMBL/GenBank/DDBJ whole genome shotgun (WGS) entry which is preliminary data.</text>
</comment>
<feature type="coiled-coil region" evidence="4">
    <location>
        <begin position="236"/>
        <end position="449"/>
    </location>
</feature>
<dbReference type="PANTHER" id="PTHR21650:SF2">
    <property type="entry name" value="KINETOCHORE PROTEIN NUF2"/>
    <property type="match status" value="1"/>
</dbReference>
<evidence type="ECO:0000313" key="7">
    <source>
        <dbReference type="EMBL" id="KAG7348039.1"/>
    </source>
</evidence>
<dbReference type="GO" id="GO:0044877">
    <property type="term" value="F:protein-containing complex binding"/>
    <property type="evidence" value="ECO:0007669"/>
    <property type="project" value="TreeGrafter"/>
</dbReference>
<protein>
    <submittedName>
        <fullName evidence="7">Nuf2 family protein</fullName>
    </submittedName>
</protein>
<organism evidence="7 8">
    <name type="scientific">Nitzschia inconspicua</name>
    <dbReference type="NCBI Taxonomy" id="303405"/>
    <lineage>
        <taxon>Eukaryota</taxon>
        <taxon>Sar</taxon>
        <taxon>Stramenopiles</taxon>
        <taxon>Ochrophyta</taxon>
        <taxon>Bacillariophyta</taxon>
        <taxon>Bacillariophyceae</taxon>
        <taxon>Bacillariophycidae</taxon>
        <taxon>Bacillariales</taxon>
        <taxon>Bacillariaceae</taxon>
        <taxon>Nitzschia</taxon>
    </lineage>
</organism>
<evidence type="ECO:0000256" key="3">
    <source>
        <dbReference type="ARBA" id="ARBA00023242"/>
    </source>
</evidence>
<evidence type="ECO:0000259" key="6">
    <source>
        <dbReference type="Pfam" id="PF18595"/>
    </source>
</evidence>
<evidence type="ECO:0000256" key="4">
    <source>
        <dbReference type="SAM" id="Coils"/>
    </source>
</evidence>
<dbReference type="OrthoDB" id="8194677at2759"/>
<dbReference type="GO" id="GO:0051383">
    <property type="term" value="P:kinetochore organization"/>
    <property type="evidence" value="ECO:0007669"/>
    <property type="project" value="TreeGrafter"/>
</dbReference>
<keyword evidence="8" id="KW-1185">Reference proteome</keyword>
<dbReference type="GO" id="GO:0045132">
    <property type="term" value="P:meiotic chromosome segregation"/>
    <property type="evidence" value="ECO:0007669"/>
    <property type="project" value="TreeGrafter"/>
</dbReference>
<sequence length="465" mass="54457">MSNYMPSDFSTPSKKGGVDTISHTHYIFPVLKNSDILQCMSEVGIEVSKPELTEPQRHKDKIRKIFWHLLDYCCGVTEEELQGKTPKGMDEIVPESELELHDDFVDILFFKEMRHFMKTCGITDFSWKDLHYPTAKRLRCQLSAIINMAKFREEQLGLYEQLNEPRTELLEVLERLHTENEELRRQLEEVQAESSIKMEEFDRVAKECQELESDIARSNKLQASKREEATLLKKEVTTLKDELASATWTLQETQAEEDVLKGQIVSSPDRRKRELQMKKDYLEKEKEETRRLQQEITDGKAKMARLQQAIKDLQETMVLQRQVLDEASKYEEVKSQVEETKKEVEANQQKTAEIEESTEQAERSLFRLEEKLSHTRKQYNMKMDAVQDRLDVAREQLLIVEKERRDGMAKVEAGEAEVQNLKEQMKAEQEQTEEEIASMIAAYKELEKAFYDRNEKRMQAIEAAT</sequence>